<evidence type="ECO:0000313" key="2">
    <source>
        <dbReference type="Proteomes" id="UP000595847"/>
    </source>
</evidence>
<protein>
    <submittedName>
        <fullName evidence="1">Uncharacterized protein</fullName>
    </submittedName>
</protein>
<dbReference type="AlphaFoldDB" id="A0A7T5EMC1"/>
<dbReference type="InterPro" id="IPR056084">
    <property type="entry name" value="DUF7667"/>
</dbReference>
<dbReference type="Proteomes" id="UP000595847">
    <property type="component" value="Chromosome"/>
</dbReference>
<dbReference type="EMBL" id="CP066308">
    <property type="protein sequence ID" value="QQE75186.1"/>
    <property type="molecule type" value="Genomic_DNA"/>
</dbReference>
<dbReference type="Pfam" id="PF24704">
    <property type="entry name" value="DUF7667"/>
    <property type="match status" value="1"/>
</dbReference>
<sequence length="74" mass="8798">MHVVEKRLLELVGISFQRQLTAAERDDLRFCHRFLVEREWKLGLLEAQSYLASLTNDTEWQHEICRKIDALDGR</sequence>
<proteinExistence type="predicted"/>
<evidence type="ECO:0000313" key="1">
    <source>
        <dbReference type="EMBL" id="QQE75186.1"/>
    </source>
</evidence>
<accession>A0A7T5EMC1</accession>
<organism evidence="1 2">
    <name type="scientific">Brevibacillus composti</name>
    <dbReference type="NCBI Taxonomy" id="2796470"/>
    <lineage>
        <taxon>Bacteria</taxon>
        <taxon>Bacillati</taxon>
        <taxon>Bacillota</taxon>
        <taxon>Bacilli</taxon>
        <taxon>Bacillales</taxon>
        <taxon>Paenibacillaceae</taxon>
        <taxon>Brevibacillus</taxon>
    </lineage>
</organism>
<gene>
    <name evidence="1" type="ORF">JD108_04445</name>
</gene>
<dbReference type="KEGG" id="bcop:JD108_04445"/>
<reference evidence="1 2" key="1">
    <citation type="submission" date="2020-12" db="EMBL/GenBank/DDBJ databases">
        <title>strain FJAT-54423T represents a novel species of the genus Brevibacillus.</title>
        <authorList>
            <person name="Tang R."/>
        </authorList>
    </citation>
    <scope>NUCLEOTIDE SEQUENCE [LARGE SCALE GENOMIC DNA]</scope>
    <source>
        <strain evidence="1 2">FJAT-54423</strain>
    </source>
</reference>
<name>A0A7T5EMC1_9BACL</name>
<dbReference type="RefSeq" id="WP_198828716.1">
    <property type="nucleotide sequence ID" value="NZ_CP066308.1"/>
</dbReference>